<accession>A0A8X7BTV4</accession>
<keyword evidence="2" id="KW-1185">Reference proteome</keyword>
<gene>
    <name evidence="1" type="ORF">TNIN_205121</name>
</gene>
<dbReference type="AlphaFoldDB" id="A0A8X7BTV4"/>
<name>A0A8X7BTV4_9ARAC</name>
<reference evidence="1" key="1">
    <citation type="submission" date="2020-08" db="EMBL/GenBank/DDBJ databases">
        <title>Multicomponent nature underlies the extraordinary mechanical properties of spider dragline silk.</title>
        <authorList>
            <person name="Kono N."/>
            <person name="Nakamura H."/>
            <person name="Mori M."/>
            <person name="Yoshida Y."/>
            <person name="Ohtoshi R."/>
            <person name="Malay A.D."/>
            <person name="Moran D.A.P."/>
            <person name="Tomita M."/>
            <person name="Numata K."/>
            <person name="Arakawa K."/>
        </authorList>
    </citation>
    <scope>NUCLEOTIDE SEQUENCE</scope>
</reference>
<proteinExistence type="predicted"/>
<dbReference type="EMBL" id="BMAV01003064">
    <property type="protein sequence ID" value="GFY42437.1"/>
    <property type="molecule type" value="Genomic_DNA"/>
</dbReference>
<sequence length="77" mass="8688">MDKILDTEFNGTFLRIDSVKPNIISSEKSLSRNDLRLLVFHAQNALLLGDPTVEKVAYITYMKLLNYISKVDSALGE</sequence>
<evidence type="ECO:0000313" key="2">
    <source>
        <dbReference type="Proteomes" id="UP000886998"/>
    </source>
</evidence>
<comment type="caution">
    <text evidence="1">The sequence shown here is derived from an EMBL/GenBank/DDBJ whole genome shotgun (WGS) entry which is preliminary data.</text>
</comment>
<evidence type="ECO:0000313" key="1">
    <source>
        <dbReference type="EMBL" id="GFY42437.1"/>
    </source>
</evidence>
<organism evidence="1 2">
    <name type="scientific">Trichonephila inaurata madagascariensis</name>
    <dbReference type="NCBI Taxonomy" id="2747483"/>
    <lineage>
        <taxon>Eukaryota</taxon>
        <taxon>Metazoa</taxon>
        <taxon>Ecdysozoa</taxon>
        <taxon>Arthropoda</taxon>
        <taxon>Chelicerata</taxon>
        <taxon>Arachnida</taxon>
        <taxon>Araneae</taxon>
        <taxon>Araneomorphae</taxon>
        <taxon>Entelegynae</taxon>
        <taxon>Araneoidea</taxon>
        <taxon>Nephilidae</taxon>
        <taxon>Trichonephila</taxon>
        <taxon>Trichonephila inaurata</taxon>
    </lineage>
</organism>
<protein>
    <submittedName>
        <fullName evidence="1">Uncharacterized protein</fullName>
    </submittedName>
</protein>
<dbReference type="Proteomes" id="UP000886998">
    <property type="component" value="Unassembled WGS sequence"/>
</dbReference>